<dbReference type="EMBL" id="JARJCM010000038">
    <property type="protein sequence ID" value="KAJ7037180.1"/>
    <property type="molecule type" value="Genomic_DNA"/>
</dbReference>
<dbReference type="Proteomes" id="UP001218188">
    <property type="component" value="Unassembled WGS sequence"/>
</dbReference>
<evidence type="ECO:0000313" key="2">
    <source>
        <dbReference type="EMBL" id="KAJ7037180.1"/>
    </source>
</evidence>
<protein>
    <submittedName>
        <fullName evidence="2">Uncharacterized protein</fullName>
    </submittedName>
</protein>
<proteinExistence type="predicted"/>
<accession>A0AAD6T2F5</accession>
<dbReference type="AlphaFoldDB" id="A0AAD6T2F5"/>
<evidence type="ECO:0000313" key="3">
    <source>
        <dbReference type="Proteomes" id="UP001218188"/>
    </source>
</evidence>
<evidence type="ECO:0000256" key="1">
    <source>
        <dbReference type="SAM" id="MobiDB-lite"/>
    </source>
</evidence>
<name>A0AAD6T2F5_9AGAR</name>
<reference evidence="2" key="1">
    <citation type="submission" date="2023-03" db="EMBL/GenBank/DDBJ databases">
        <title>Massive genome expansion in bonnet fungi (Mycena s.s.) driven by repeated elements and novel gene families across ecological guilds.</title>
        <authorList>
            <consortium name="Lawrence Berkeley National Laboratory"/>
            <person name="Harder C.B."/>
            <person name="Miyauchi S."/>
            <person name="Viragh M."/>
            <person name="Kuo A."/>
            <person name="Thoen E."/>
            <person name="Andreopoulos B."/>
            <person name="Lu D."/>
            <person name="Skrede I."/>
            <person name="Drula E."/>
            <person name="Henrissat B."/>
            <person name="Morin E."/>
            <person name="Kohler A."/>
            <person name="Barry K."/>
            <person name="LaButti K."/>
            <person name="Morin E."/>
            <person name="Salamov A."/>
            <person name="Lipzen A."/>
            <person name="Mereny Z."/>
            <person name="Hegedus B."/>
            <person name="Baldrian P."/>
            <person name="Stursova M."/>
            <person name="Weitz H."/>
            <person name="Taylor A."/>
            <person name="Grigoriev I.V."/>
            <person name="Nagy L.G."/>
            <person name="Martin F."/>
            <person name="Kauserud H."/>
        </authorList>
    </citation>
    <scope>NUCLEOTIDE SEQUENCE</scope>
    <source>
        <strain evidence="2">CBHHK200</strain>
    </source>
</reference>
<comment type="caution">
    <text evidence="2">The sequence shown here is derived from an EMBL/GenBank/DDBJ whole genome shotgun (WGS) entry which is preliminary data.</text>
</comment>
<organism evidence="2 3">
    <name type="scientific">Mycena alexandri</name>
    <dbReference type="NCBI Taxonomy" id="1745969"/>
    <lineage>
        <taxon>Eukaryota</taxon>
        <taxon>Fungi</taxon>
        <taxon>Dikarya</taxon>
        <taxon>Basidiomycota</taxon>
        <taxon>Agaricomycotina</taxon>
        <taxon>Agaricomycetes</taxon>
        <taxon>Agaricomycetidae</taxon>
        <taxon>Agaricales</taxon>
        <taxon>Marasmiineae</taxon>
        <taxon>Mycenaceae</taxon>
        <taxon>Mycena</taxon>
    </lineage>
</organism>
<feature type="compositionally biased region" description="Basic and acidic residues" evidence="1">
    <location>
        <begin position="47"/>
        <end position="63"/>
    </location>
</feature>
<feature type="region of interest" description="Disordered" evidence="1">
    <location>
        <begin position="41"/>
        <end position="97"/>
    </location>
</feature>
<sequence>MSVGCSCQDIDRGDRKARESYVPAVGAHRIELCSRDKHDVSAMPCHDATRGDCTGERPRRTKESTSNGRMPKRSSIEGGAENREKQPLSETGQQEDWLAVAKGPVAVASGIRESVWARNEHWLDESRRMSTFSHRYLLNEHPIPGNPKWPTQNEGSAGRMKLWCSELRRLTRLTVLHGSCSNECECAAAALVRVHHARPAFGATRSLKFLKFGMPDGKASFPYPPTSHGEIRVTCLLPQRANARITAPHRSLPNLRACAFRPIYRQRTYRIFFVRACSDRKKRCSPVVRSAYAGGVERVELMDGYTLTVGRKQRAVGIWRRKGADIYLYAGRPEMRRARAVLVHTHQCLTLGASSDSPLAGCRNAGQFRGG</sequence>
<gene>
    <name evidence="2" type="ORF">C8F04DRAFT_1180592</name>
</gene>
<keyword evidence="3" id="KW-1185">Reference proteome</keyword>